<evidence type="ECO:0000313" key="2">
    <source>
        <dbReference type="Proteomes" id="UP000091820"/>
    </source>
</evidence>
<name>A0A1A9WJA4_9MUSC</name>
<sequence>MYVFVLLTQRDKPASYMRAMRGDKFCIRIHDMVDEEGHCYSSDISISELDDILKKNTKPHEPQKFGTLETCSHQKITKILKVKDLMSIITLTQKEIYTYMSKERRQAGRAAWPRRAFGFHVQSFFPYNKFLPTLCHIVKGQQRQIRIWQRPILHHRPSQIPKLVDLL</sequence>
<dbReference type="AlphaFoldDB" id="A0A1A9WJA4"/>
<protein>
    <submittedName>
        <fullName evidence="1">Uncharacterized protein</fullName>
    </submittedName>
</protein>
<evidence type="ECO:0000313" key="1">
    <source>
        <dbReference type="EnsemblMetazoa" id="GBRI021857-PA"/>
    </source>
</evidence>
<accession>A0A1A9WJA4</accession>
<dbReference type="VEuPathDB" id="VectorBase:GBRI021857"/>
<dbReference type="Proteomes" id="UP000091820">
    <property type="component" value="Unassembled WGS sequence"/>
</dbReference>
<reference evidence="1" key="2">
    <citation type="submission" date="2020-05" db="UniProtKB">
        <authorList>
            <consortium name="EnsemblMetazoa"/>
        </authorList>
    </citation>
    <scope>IDENTIFICATION</scope>
    <source>
        <strain evidence="1">IAEA</strain>
    </source>
</reference>
<proteinExistence type="predicted"/>
<keyword evidence="2" id="KW-1185">Reference proteome</keyword>
<reference evidence="2" key="1">
    <citation type="submission" date="2014-03" db="EMBL/GenBank/DDBJ databases">
        <authorList>
            <person name="Aksoy S."/>
            <person name="Warren W."/>
            <person name="Wilson R.K."/>
        </authorList>
    </citation>
    <scope>NUCLEOTIDE SEQUENCE [LARGE SCALE GENOMIC DNA]</scope>
    <source>
        <strain evidence="2">IAEA</strain>
    </source>
</reference>
<dbReference type="EnsemblMetazoa" id="GBRI021857-RA">
    <property type="protein sequence ID" value="GBRI021857-PA"/>
    <property type="gene ID" value="GBRI021857"/>
</dbReference>
<organism evidence="1 2">
    <name type="scientific">Glossina brevipalpis</name>
    <dbReference type="NCBI Taxonomy" id="37001"/>
    <lineage>
        <taxon>Eukaryota</taxon>
        <taxon>Metazoa</taxon>
        <taxon>Ecdysozoa</taxon>
        <taxon>Arthropoda</taxon>
        <taxon>Hexapoda</taxon>
        <taxon>Insecta</taxon>
        <taxon>Pterygota</taxon>
        <taxon>Neoptera</taxon>
        <taxon>Endopterygota</taxon>
        <taxon>Diptera</taxon>
        <taxon>Brachycera</taxon>
        <taxon>Muscomorpha</taxon>
        <taxon>Hippoboscoidea</taxon>
        <taxon>Glossinidae</taxon>
        <taxon>Glossina</taxon>
    </lineage>
</organism>